<dbReference type="RefSeq" id="XP_005793311.1">
    <property type="nucleotide sequence ID" value="XM_005793254.1"/>
</dbReference>
<dbReference type="AlphaFoldDB" id="A0A0D3KYP7"/>
<accession>A0A0D3KYP7</accession>
<evidence type="ECO:0000256" key="1">
    <source>
        <dbReference type="SAM" id="Phobius"/>
    </source>
</evidence>
<evidence type="ECO:0000313" key="2">
    <source>
        <dbReference type="EnsemblProtists" id="EOD40882"/>
    </source>
</evidence>
<dbReference type="KEGG" id="ehx:EMIHUDRAFT_222268"/>
<keyword evidence="3" id="KW-1185">Reference proteome</keyword>
<proteinExistence type="predicted"/>
<dbReference type="HOGENOM" id="CLU_3054371_0_0_1"/>
<reference evidence="2" key="2">
    <citation type="submission" date="2024-10" db="UniProtKB">
        <authorList>
            <consortium name="EnsemblProtists"/>
        </authorList>
    </citation>
    <scope>IDENTIFICATION</scope>
</reference>
<dbReference type="GeneID" id="17286152"/>
<dbReference type="Proteomes" id="UP000013827">
    <property type="component" value="Unassembled WGS sequence"/>
</dbReference>
<keyword evidence="1" id="KW-0472">Membrane</keyword>
<sequence length="54" mass="5518">MALLKPLSFVGPPPPCLGGIIRLSLAIGRVLAGAAAARRLVVVRMRAGAKINAI</sequence>
<dbReference type="PaxDb" id="2903-EOD40882"/>
<protein>
    <submittedName>
        <fullName evidence="2">Uncharacterized protein</fullName>
    </submittedName>
</protein>
<dbReference type="EnsemblProtists" id="EOD40882">
    <property type="protein sequence ID" value="EOD40882"/>
    <property type="gene ID" value="EMIHUDRAFT_222268"/>
</dbReference>
<keyword evidence="1" id="KW-0812">Transmembrane</keyword>
<feature type="transmembrane region" description="Helical" evidence="1">
    <location>
        <begin position="20"/>
        <end position="41"/>
    </location>
</feature>
<keyword evidence="1" id="KW-1133">Transmembrane helix</keyword>
<organism evidence="2 3">
    <name type="scientific">Emiliania huxleyi (strain CCMP1516)</name>
    <dbReference type="NCBI Taxonomy" id="280463"/>
    <lineage>
        <taxon>Eukaryota</taxon>
        <taxon>Haptista</taxon>
        <taxon>Haptophyta</taxon>
        <taxon>Prymnesiophyceae</taxon>
        <taxon>Isochrysidales</taxon>
        <taxon>Noelaerhabdaceae</taxon>
        <taxon>Emiliania</taxon>
    </lineage>
</organism>
<reference evidence="3" key="1">
    <citation type="journal article" date="2013" name="Nature">
        <title>Pan genome of the phytoplankton Emiliania underpins its global distribution.</title>
        <authorList>
            <person name="Read B.A."/>
            <person name="Kegel J."/>
            <person name="Klute M.J."/>
            <person name="Kuo A."/>
            <person name="Lefebvre S.C."/>
            <person name="Maumus F."/>
            <person name="Mayer C."/>
            <person name="Miller J."/>
            <person name="Monier A."/>
            <person name="Salamov A."/>
            <person name="Young J."/>
            <person name="Aguilar M."/>
            <person name="Claverie J.M."/>
            <person name="Frickenhaus S."/>
            <person name="Gonzalez K."/>
            <person name="Herman E.K."/>
            <person name="Lin Y.C."/>
            <person name="Napier J."/>
            <person name="Ogata H."/>
            <person name="Sarno A.F."/>
            <person name="Shmutz J."/>
            <person name="Schroeder D."/>
            <person name="de Vargas C."/>
            <person name="Verret F."/>
            <person name="von Dassow P."/>
            <person name="Valentin K."/>
            <person name="Van de Peer Y."/>
            <person name="Wheeler G."/>
            <person name="Dacks J.B."/>
            <person name="Delwiche C.F."/>
            <person name="Dyhrman S.T."/>
            <person name="Glockner G."/>
            <person name="John U."/>
            <person name="Richards T."/>
            <person name="Worden A.Z."/>
            <person name="Zhang X."/>
            <person name="Grigoriev I.V."/>
            <person name="Allen A.E."/>
            <person name="Bidle K."/>
            <person name="Borodovsky M."/>
            <person name="Bowler C."/>
            <person name="Brownlee C."/>
            <person name="Cock J.M."/>
            <person name="Elias M."/>
            <person name="Gladyshev V.N."/>
            <person name="Groth M."/>
            <person name="Guda C."/>
            <person name="Hadaegh A."/>
            <person name="Iglesias-Rodriguez M.D."/>
            <person name="Jenkins J."/>
            <person name="Jones B.M."/>
            <person name="Lawson T."/>
            <person name="Leese F."/>
            <person name="Lindquist E."/>
            <person name="Lobanov A."/>
            <person name="Lomsadze A."/>
            <person name="Malik S.B."/>
            <person name="Marsh M.E."/>
            <person name="Mackinder L."/>
            <person name="Mock T."/>
            <person name="Mueller-Roeber B."/>
            <person name="Pagarete A."/>
            <person name="Parker M."/>
            <person name="Probert I."/>
            <person name="Quesneville H."/>
            <person name="Raines C."/>
            <person name="Rensing S.A."/>
            <person name="Riano-Pachon D.M."/>
            <person name="Richier S."/>
            <person name="Rokitta S."/>
            <person name="Shiraiwa Y."/>
            <person name="Soanes D.M."/>
            <person name="van der Giezen M."/>
            <person name="Wahlund T.M."/>
            <person name="Williams B."/>
            <person name="Wilson W."/>
            <person name="Wolfe G."/>
            <person name="Wurch L.L."/>
        </authorList>
    </citation>
    <scope>NUCLEOTIDE SEQUENCE</scope>
</reference>
<name>A0A0D3KYP7_EMIH1</name>
<evidence type="ECO:0000313" key="3">
    <source>
        <dbReference type="Proteomes" id="UP000013827"/>
    </source>
</evidence>